<dbReference type="EMBL" id="JAHESE010000010">
    <property type="protein sequence ID" value="MBT1709097.1"/>
    <property type="molecule type" value="Genomic_DNA"/>
</dbReference>
<sequence>MKDFDAVLRNRLVVREEAGLLRALRQAVAPIDFTSNDYIGLARSPALFAAIEQKLNQIPSPLNGATGSRLLSGNAPYTEAVEATLARIFFGDAALIFQSGYAANVSVLSAMPQRGDTILCDELVHASIKDGMRLSLAKHHNFRHNDLQDLEERLQRATGQVFIVVESIYSMDGDTCPLEPLVALAERYGAFIILDEAHSTGVMGEGGSGLAVALGMHDKIAVRIYTFGKAMGIHGACVVGTHSVVEYLVNFARPFIYTTALPPHSIAAIDCAFAYMQEHGAPLQQALRDTIGYFVQQVQDLPHVSGNNSAIQTALYPGNAYVRQVAREWQAAGLDVRPILSPTVPAGAERMRICLHTFNTREEIDLLARCLRVLPAAGP</sequence>
<evidence type="ECO:0000313" key="6">
    <source>
        <dbReference type="EMBL" id="MBT1709097.1"/>
    </source>
</evidence>
<dbReference type="GO" id="GO:0016740">
    <property type="term" value="F:transferase activity"/>
    <property type="evidence" value="ECO:0007669"/>
    <property type="project" value="UniProtKB-KW"/>
</dbReference>
<dbReference type="SUPFAM" id="SSF53383">
    <property type="entry name" value="PLP-dependent transferases"/>
    <property type="match status" value="1"/>
</dbReference>
<feature type="domain" description="Aminotransferase class I/classII large" evidence="5">
    <location>
        <begin position="31"/>
        <end position="367"/>
    </location>
</feature>
<dbReference type="RefSeq" id="WP_254084676.1">
    <property type="nucleotide sequence ID" value="NZ_JAHESE010000010.1"/>
</dbReference>
<dbReference type="Proteomes" id="UP001319080">
    <property type="component" value="Unassembled WGS sequence"/>
</dbReference>
<name>A0AAP2DZV4_9BACT</name>
<evidence type="ECO:0000259" key="5">
    <source>
        <dbReference type="Pfam" id="PF00155"/>
    </source>
</evidence>
<dbReference type="PANTHER" id="PTHR13693">
    <property type="entry name" value="CLASS II AMINOTRANSFERASE/8-AMINO-7-OXONONANOATE SYNTHASE"/>
    <property type="match status" value="1"/>
</dbReference>
<dbReference type="Gene3D" id="3.40.640.10">
    <property type="entry name" value="Type I PLP-dependent aspartate aminotransferase-like (Major domain)"/>
    <property type="match status" value="1"/>
</dbReference>
<comment type="similarity">
    <text evidence="2">Belongs to the class-II pyridoxal-phosphate-dependent aminotransferase family. BioF subfamily.</text>
</comment>
<dbReference type="Pfam" id="PF00155">
    <property type="entry name" value="Aminotran_1_2"/>
    <property type="match status" value="1"/>
</dbReference>
<reference evidence="6 7" key="1">
    <citation type="submission" date="2021-05" db="EMBL/GenBank/DDBJ databases">
        <title>A Polyphasic approach of four new species of the genus Ohtaekwangia: Ohtaekwangia histidinii sp. nov., Ohtaekwangia cretensis sp. nov., Ohtaekwangia indiensis sp. nov., Ohtaekwangia reichenbachii sp. nov. from diverse environment.</title>
        <authorList>
            <person name="Octaviana S."/>
        </authorList>
    </citation>
    <scope>NUCLEOTIDE SEQUENCE [LARGE SCALE GENOMIC DNA]</scope>
    <source>
        <strain evidence="6 7">PWU5</strain>
    </source>
</reference>
<evidence type="ECO:0000256" key="1">
    <source>
        <dbReference type="ARBA" id="ARBA00001933"/>
    </source>
</evidence>
<proteinExistence type="inferred from homology"/>
<dbReference type="InterPro" id="IPR015422">
    <property type="entry name" value="PyrdxlP-dep_Trfase_small"/>
</dbReference>
<accession>A0AAP2DZV4</accession>
<keyword evidence="7" id="KW-1185">Reference proteome</keyword>
<evidence type="ECO:0000256" key="3">
    <source>
        <dbReference type="ARBA" id="ARBA00022679"/>
    </source>
</evidence>
<dbReference type="AlphaFoldDB" id="A0AAP2DZV4"/>
<keyword evidence="4" id="KW-0663">Pyridoxal phosphate</keyword>
<dbReference type="InterPro" id="IPR004839">
    <property type="entry name" value="Aminotransferase_I/II_large"/>
</dbReference>
<dbReference type="GO" id="GO:0030170">
    <property type="term" value="F:pyridoxal phosphate binding"/>
    <property type="evidence" value="ECO:0007669"/>
    <property type="project" value="InterPro"/>
</dbReference>
<keyword evidence="3" id="KW-0808">Transferase</keyword>
<dbReference type="InterPro" id="IPR015424">
    <property type="entry name" value="PyrdxlP-dep_Trfase"/>
</dbReference>
<evidence type="ECO:0000256" key="2">
    <source>
        <dbReference type="ARBA" id="ARBA00010008"/>
    </source>
</evidence>
<dbReference type="InterPro" id="IPR015421">
    <property type="entry name" value="PyrdxlP-dep_Trfase_major"/>
</dbReference>
<comment type="caution">
    <text evidence="6">The sequence shown here is derived from an EMBL/GenBank/DDBJ whole genome shotgun (WGS) entry which is preliminary data.</text>
</comment>
<dbReference type="Gene3D" id="3.90.1150.10">
    <property type="entry name" value="Aspartate Aminotransferase, domain 1"/>
    <property type="match status" value="1"/>
</dbReference>
<dbReference type="PANTHER" id="PTHR13693:SF77">
    <property type="entry name" value="8-AMINO-7-OXONONANOATE SYNTHASE"/>
    <property type="match status" value="1"/>
</dbReference>
<gene>
    <name evidence="6" type="ORF">KK062_12720</name>
</gene>
<evidence type="ECO:0000313" key="7">
    <source>
        <dbReference type="Proteomes" id="UP001319080"/>
    </source>
</evidence>
<organism evidence="6 7">
    <name type="scientific">Dawidia cretensis</name>
    <dbReference type="NCBI Taxonomy" id="2782350"/>
    <lineage>
        <taxon>Bacteria</taxon>
        <taxon>Pseudomonadati</taxon>
        <taxon>Bacteroidota</taxon>
        <taxon>Cytophagia</taxon>
        <taxon>Cytophagales</taxon>
        <taxon>Chryseotaleaceae</taxon>
        <taxon>Dawidia</taxon>
    </lineage>
</organism>
<evidence type="ECO:0000256" key="4">
    <source>
        <dbReference type="ARBA" id="ARBA00022898"/>
    </source>
</evidence>
<dbReference type="InterPro" id="IPR050087">
    <property type="entry name" value="AON_synthase_class-II"/>
</dbReference>
<protein>
    <submittedName>
        <fullName evidence="6">8-amino-7-oxononanoate synthase</fullName>
    </submittedName>
</protein>
<comment type="cofactor">
    <cofactor evidence="1">
        <name>pyridoxal 5'-phosphate</name>
        <dbReference type="ChEBI" id="CHEBI:597326"/>
    </cofactor>
</comment>